<dbReference type="RefSeq" id="WP_267313644.1">
    <property type="nucleotide sequence ID" value="NZ_CP045226.1"/>
</dbReference>
<keyword evidence="2" id="KW-1185">Reference proteome</keyword>
<accession>A0A5P8VRT4</accession>
<evidence type="ECO:0000313" key="1">
    <source>
        <dbReference type="EMBL" id="QFS43060.1"/>
    </source>
</evidence>
<organism evidence="1 2">
    <name type="scientific">Nostoc sphaeroides CCNUC1</name>
    <dbReference type="NCBI Taxonomy" id="2653204"/>
    <lineage>
        <taxon>Bacteria</taxon>
        <taxon>Bacillati</taxon>
        <taxon>Cyanobacteriota</taxon>
        <taxon>Cyanophyceae</taxon>
        <taxon>Nostocales</taxon>
        <taxon>Nostocaceae</taxon>
        <taxon>Nostoc</taxon>
    </lineage>
</organism>
<dbReference type="AlphaFoldDB" id="A0A5P8VRT4"/>
<protein>
    <submittedName>
        <fullName evidence="1">Uncharacterized protein</fullName>
    </submittedName>
</protein>
<dbReference type="KEGG" id="nsh:GXM_00533"/>
<name>A0A5P8VRT4_9NOSO</name>
<sequence>METALKYAEKVHVWHEDIGYSVTYRHKSHLTAFRSGETCADLLT</sequence>
<reference evidence="1 2" key="1">
    <citation type="submission" date="2019-10" db="EMBL/GenBank/DDBJ databases">
        <title>Genomic and transcriptomic insights into the perfect genentic adaptation of a filamentous nitrogen-fixing cyanobacterium to rice fields.</title>
        <authorList>
            <person name="Chen Z."/>
        </authorList>
    </citation>
    <scope>NUCLEOTIDE SEQUENCE [LARGE SCALE GENOMIC DNA]</scope>
    <source>
        <strain evidence="1">CCNUC1</strain>
    </source>
</reference>
<gene>
    <name evidence="1" type="ORF">GXM_00533</name>
</gene>
<dbReference type="Proteomes" id="UP000326678">
    <property type="component" value="Chromosome Gxm1"/>
</dbReference>
<dbReference type="EMBL" id="CP045226">
    <property type="protein sequence ID" value="QFS43060.1"/>
    <property type="molecule type" value="Genomic_DNA"/>
</dbReference>
<evidence type="ECO:0000313" key="2">
    <source>
        <dbReference type="Proteomes" id="UP000326678"/>
    </source>
</evidence>
<proteinExistence type="predicted"/>